<sequence length="159" mass="17621">MKIRGIQSAEHAAADILLEKLGGKRQHLGRQAVVLRQQVNYQSVLEVVAIENGEVVGTGSLQQILVGQSVGLMVGPIVEKDGRLKPLLDELLDRALRTGYRFVLWEQTGQIDPSEFGFKKSSPGKIFFDTEQTQTDLYVYPLVPDGLNEISGKIEMNEN</sequence>
<comment type="caution">
    <text evidence="1">The sequence shown here is derived from an EMBL/GenBank/DDBJ whole genome shotgun (WGS) entry which is preliminary data.</text>
</comment>
<protein>
    <recommendedName>
        <fullName evidence="3">N-acetyltransferase domain-containing protein</fullName>
    </recommendedName>
</protein>
<accession>A0A401IR17</accession>
<proteinExistence type="predicted"/>
<dbReference type="RefSeq" id="WP_124974971.1">
    <property type="nucleotide sequence ID" value="NZ_BFFP01000004.1"/>
</dbReference>
<keyword evidence="2" id="KW-1185">Reference proteome</keyword>
<evidence type="ECO:0000313" key="2">
    <source>
        <dbReference type="Proteomes" id="UP000286848"/>
    </source>
</evidence>
<gene>
    <name evidence="1" type="ORF">LFYK43_04370</name>
</gene>
<dbReference type="Gene3D" id="3.40.630.30">
    <property type="match status" value="1"/>
</dbReference>
<evidence type="ECO:0000313" key="1">
    <source>
        <dbReference type="EMBL" id="GBG93978.1"/>
    </source>
</evidence>
<dbReference type="EMBL" id="BFFP01000004">
    <property type="protein sequence ID" value="GBG93978.1"/>
    <property type="molecule type" value="Genomic_DNA"/>
</dbReference>
<organism evidence="1 2">
    <name type="scientific">Ligilactobacillus salitolerans</name>
    <dbReference type="NCBI Taxonomy" id="1808352"/>
    <lineage>
        <taxon>Bacteria</taxon>
        <taxon>Bacillati</taxon>
        <taxon>Bacillota</taxon>
        <taxon>Bacilli</taxon>
        <taxon>Lactobacillales</taxon>
        <taxon>Lactobacillaceae</taxon>
        <taxon>Ligilactobacillus</taxon>
    </lineage>
</organism>
<evidence type="ECO:0008006" key="3">
    <source>
        <dbReference type="Google" id="ProtNLM"/>
    </source>
</evidence>
<dbReference type="OrthoDB" id="9797178at2"/>
<name>A0A401IR17_9LACO</name>
<reference evidence="1 2" key="1">
    <citation type="journal article" date="2019" name="Int. J. Syst. Evol. Microbiol.">
        <title>Lactobacillus salitolerans sp. nov., a novel lactic acid bacterium isolated from spent mushroom substrates.</title>
        <authorList>
            <person name="Tohno M."/>
            <person name="Tanizawa Y."/>
            <person name="Kojima Y."/>
            <person name="Sakamoto M."/>
            <person name="Nakamura Y."/>
            <person name="Ohkuma M."/>
            <person name="Kobayashi H."/>
        </authorList>
    </citation>
    <scope>NUCLEOTIDE SEQUENCE [LARGE SCALE GENOMIC DNA]</scope>
    <source>
        <strain evidence="1 2">YK43</strain>
    </source>
</reference>
<dbReference type="AlphaFoldDB" id="A0A401IR17"/>
<dbReference type="Proteomes" id="UP000286848">
    <property type="component" value="Unassembled WGS sequence"/>
</dbReference>